<evidence type="ECO:0000313" key="7">
    <source>
        <dbReference type="Proteomes" id="UP001058271"/>
    </source>
</evidence>
<sequence>MLRRRFLAAAAVATLFAGLTACGDDGGEAGDDSGGEQTVTFWHSMAGANGEAVNHLVEEFNKAHAGKIKVEATFQGKYNDSLTKLKASVQSRQTPNLVQVFEIGTQLMADTKATVAFADLAGPAGIDTAGVEPGIAKYYTIGGKLQALPFNASAPILFYNKTAFKEAGLDPEKPPTTIGELAEAARKLKVSDGGKTTRYGAVASIDGWLVEQMLAAGGVQYCNQDNGRSGRATAVNWDTPELRGIVNTWAGLVKDGSLLNVGRNNSDASAAFQAGRAAMLPFTSANLRDIMKGSKFEVGVANYIRPDNTTASGVFNGGAAVWTMAGHPKAQQAAAAEFLKYLASADAQGYWAAQTGYIPVVKAAAESKAFKDTLATYPDFAKPGAELRTAATTPASSGCLMGVMPQARDKMNDIVESVILGKTGADQAITAAQTAMAEAIATYNKSVGQ</sequence>
<dbReference type="InterPro" id="IPR050490">
    <property type="entry name" value="Bact_solute-bd_prot1"/>
</dbReference>
<keyword evidence="3" id="KW-0813">Transport</keyword>
<dbReference type="InterPro" id="IPR006059">
    <property type="entry name" value="SBP"/>
</dbReference>
<dbReference type="Pfam" id="PF13416">
    <property type="entry name" value="SBP_bac_8"/>
    <property type="match status" value="1"/>
</dbReference>
<evidence type="ECO:0000256" key="2">
    <source>
        <dbReference type="ARBA" id="ARBA00008520"/>
    </source>
</evidence>
<evidence type="ECO:0000256" key="3">
    <source>
        <dbReference type="ARBA" id="ARBA00022448"/>
    </source>
</evidence>
<keyword evidence="4 5" id="KW-0732">Signal</keyword>
<dbReference type="Gene3D" id="3.40.190.10">
    <property type="entry name" value="Periplasmic binding protein-like II"/>
    <property type="match status" value="2"/>
</dbReference>
<name>A0ABY5YZZ2_9ACTN</name>
<reference evidence="6" key="1">
    <citation type="submission" date="2021-04" db="EMBL/GenBank/DDBJ databases">
        <title>Biosynthetic gene clusters of Dactylosporangioum roseum.</title>
        <authorList>
            <person name="Hartkoorn R.C."/>
            <person name="Beaudoing E."/>
            <person name="Hot D."/>
            <person name="Moureu S."/>
        </authorList>
    </citation>
    <scope>NUCLEOTIDE SEQUENCE</scope>
    <source>
        <strain evidence="6">NRRL B-16295</strain>
    </source>
</reference>
<dbReference type="SUPFAM" id="SSF53850">
    <property type="entry name" value="Periplasmic binding protein-like II"/>
    <property type="match status" value="1"/>
</dbReference>
<gene>
    <name evidence="6" type="ORF">Drose_23465</name>
</gene>
<organism evidence="6 7">
    <name type="scientific">Dactylosporangium roseum</name>
    <dbReference type="NCBI Taxonomy" id="47989"/>
    <lineage>
        <taxon>Bacteria</taxon>
        <taxon>Bacillati</taxon>
        <taxon>Actinomycetota</taxon>
        <taxon>Actinomycetes</taxon>
        <taxon>Micromonosporales</taxon>
        <taxon>Micromonosporaceae</taxon>
        <taxon>Dactylosporangium</taxon>
    </lineage>
</organism>
<comment type="similarity">
    <text evidence="2">Belongs to the bacterial solute-binding protein 1 family.</text>
</comment>
<comment type="subcellular location">
    <subcellularLocation>
        <location evidence="1">Cell envelope</location>
    </subcellularLocation>
</comment>
<evidence type="ECO:0000313" key="6">
    <source>
        <dbReference type="EMBL" id="UWZ34197.1"/>
    </source>
</evidence>
<accession>A0ABY5YZZ2</accession>
<proteinExistence type="inferred from homology"/>
<feature type="chain" id="PRO_5045543492" evidence="5">
    <location>
        <begin position="24"/>
        <end position="449"/>
    </location>
</feature>
<evidence type="ECO:0000256" key="4">
    <source>
        <dbReference type="ARBA" id="ARBA00022729"/>
    </source>
</evidence>
<keyword evidence="7" id="KW-1185">Reference proteome</keyword>
<dbReference type="PANTHER" id="PTHR43649:SF31">
    <property type="entry name" value="SN-GLYCEROL-3-PHOSPHATE-BINDING PERIPLASMIC PROTEIN UGPB"/>
    <property type="match status" value="1"/>
</dbReference>
<dbReference type="PANTHER" id="PTHR43649">
    <property type="entry name" value="ARABINOSE-BINDING PROTEIN-RELATED"/>
    <property type="match status" value="1"/>
</dbReference>
<protein>
    <submittedName>
        <fullName evidence="6">ABC transporter substrate-binding protein</fullName>
    </submittedName>
</protein>
<dbReference type="EMBL" id="CP073721">
    <property type="protein sequence ID" value="UWZ34197.1"/>
    <property type="molecule type" value="Genomic_DNA"/>
</dbReference>
<dbReference type="RefSeq" id="WP_260723499.1">
    <property type="nucleotide sequence ID" value="NZ_BAAABS010000025.1"/>
</dbReference>
<evidence type="ECO:0000256" key="1">
    <source>
        <dbReference type="ARBA" id="ARBA00004196"/>
    </source>
</evidence>
<evidence type="ECO:0000256" key="5">
    <source>
        <dbReference type="SAM" id="SignalP"/>
    </source>
</evidence>
<dbReference type="PROSITE" id="PS51257">
    <property type="entry name" value="PROKAR_LIPOPROTEIN"/>
    <property type="match status" value="1"/>
</dbReference>
<feature type="signal peptide" evidence="5">
    <location>
        <begin position="1"/>
        <end position="23"/>
    </location>
</feature>
<dbReference type="CDD" id="cd14748">
    <property type="entry name" value="PBP2_UgpB"/>
    <property type="match status" value="1"/>
</dbReference>
<dbReference type="Proteomes" id="UP001058271">
    <property type="component" value="Chromosome"/>
</dbReference>